<name>A0A402AW59_9CHLR</name>
<sequence>MPGSVKAFSIKPANFLERINTLLGSTGVTSQQLQDSIASTEDLYKQVALLGDKILTQTE</sequence>
<dbReference type="Proteomes" id="UP000287188">
    <property type="component" value="Unassembled WGS sequence"/>
</dbReference>
<gene>
    <name evidence="1" type="ORF">KDK_71270</name>
</gene>
<accession>A0A402AW59</accession>
<keyword evidence="2" id="KW-1185">Reference proteome</keyword>
<evidence type="ECO:0000313" key="2">
    <source>
        <dbReference type="Proteomes" id="UP000287188"/>
    </source>
</evidence>
<evidence type="ECO:0000313" key="1">
    <source>
        <dbReference type="EMBL" id="GCE23327.1"/>
    </source>
</evidence>
<comment type="caution">
    <text evidence="1">The sequence shown here is derived from an EMBL/GenBank/DDBJ whole genome shotgun (WGS) entry which is preliminary data.</text>
</comment>
<dbReference type="EMBL" id="BIFS01000002">
    <property type="protein sequence ID" value="GCE23327.1"/>
    <property type="molecule type" value="Genomic_DNA"/>
</dbReference>
<protein>
    <submittedName>
        <fullName evidence="1">Uncharacterized protein</fullName>
    </submittedName>
</protein>
<reference evidence="2" key="1">
    <citation type="submission" date="2018-12" db="EMBL/GenBank/DDBJ databases">
        <title>Tengunoibacter tsumagoiensis gen. nov., sp. nov., Dictyobacter kobayashii sp. nov., D. alpinus sp. nov., and D. joshuensis sp. nov. and description of Dictyobacteraceae fam. nov. within the order Ktedonobacterales isolated from Tengu-no-mugimeshi.</title>
        <authorList>
            <person name="Wang C.M."/>
            <person name="Zheng Y."/>
            <person name="Sakai Y."/>
            <person name="Toyoda A."/>
            <person name="Minakuchi Y."/>
            <person name="Abe K."/>
            <person name="Yokota A."/>
            <person name="Yabe S."/>
        </authorList>
    </citation>
    <scope>NUCLEOTIDE SEQUENCE [LARGE SCALE GENOMIC DNA]</scope>
    <source>
        <strain evidence="2">Uno11</strain>
    </source>
</reference>
<proteinExistence type="predicted"/>
<dbReference type="AlphaFoldDB" id="A0A402AW59"/>
<dbReference type="RefSeq" id="WP_126556782.1">
    <property type="nucleotide sequence ID" value="NZ_BIFS01000002.1"/>
</dbReference>
<organism evidence="1 2">
    <name type="scientific">Dictyobacter kobayashii</name>
    <dbReference type="NCBI Taxonomy" id="2014872"/>
    <lineage>
        <taxon>Bacteria</taxon>
        <taxon>Bacillati</taxon>
        <taxon>Chloroflexota</taxon>
        <taxon>Ktedonobacteria</taxon>
        <taxon>Ktedonobacterales</taxon>
        <taxon>Dictyobacteraceae</taxon>
        <taxon>Dictyobacter</taxon>
    </lineage>
</organism>